<comment type="caution">
    <text evidence="3">The sequence shown here is derived from an EMBL/GenBank/DDBJ whole genome shotgun (WGS) entry which is preliminary data.</text>
</comment>
<feature type="transmembrane region" description="Helical" evidence="1">
    <location>
        <begin position="84"/>
        <end position="104"/>
    </location>
</feature>
<keyword evidence="1" id="KW-0812">Transmembrane</keyword>
<gene>
    <name evidence="3" type="ORF">EKD02_08270</name>
    <name evidence="2" type="ORF">FP507_01300</name>
</gene>
<name>A0A3S0U0T1_CHLPH</name>
<evidence type="ECO:0000313" key="5">
    <source>
        <dbReference type="Proteomes" id="UP000327458"/>
    </source>
</evidence>
<keyword evidence="1" id="KW-0472">Membrane</keyword>
<keyword evidence="1" id="KW-1133">Transmembrane helix</keyword>
<accession>A0A3S0U0T1</accession>
<dbReference type="EMBL" id="VMRG01000001">
    <property type="protein sequence ID" value="KAA6231888.1"/>
    <property type="molecule type" value="Genomic_DNA"/>
</dbReference>
<keyword evidence="3" id="KW-0808">Transferase</keyword>
<dbReference type="EMBL" id="RXYK01000014">
    <property type="protein sequence ID" value="RTY36240.1"/>
    <property type="molecule type" value="Genomic_DNA"/>
</dbReference>
<dbReference type="AlphaFoldDB" id="A0A3S0U0T1"/>
<dbReference type="OMA" id="YAGAMDW"/>
<dbReference type="GO" id="GO:0016740">
    <property type="term" value="F:transferase activity"/>
    <property type="evidence" value="ECO:0007669"/>
    <property type="project" value="UniProtKB-KW"/>
</dbReference>
<organism evidence="3 4">
    <name type="scientific">Chlorobium phaeovibrioides</name>
    <dbReference type="NCBI Taxonomy" id="1094"/>
    <lineage>
        <taxon>Bacteria</taxon>
        <taxon>Pseudomonadati</taxon>
        <taxon>Chlorobiota</taxon>
        <taxon>Chlorobiia</taxon>
        <taxon>Chlorobiales</taxon>
        <taxon>Chlorobiaceae</taxon>
        <taxon>Chlorobium/Pelodictyon group</taxon>
        <taxon>Chlorobium</taxon>
    </lineage>
</organism>
<evidence type="ECO:0000313" key="3">
    <source>
        <dbReference type="EMBL" id="RTY36240.1"/>
    </source>
</evidence>
<dbReference type="Proteomes" id="UP000327458">
    <property type="component" value="Unassembled WGS sequence"/>
</dbReference>
<evidence type="ECO:0000313" key="2">
    <source>
        <dbReference type="EMBL" id="KAA6231888.1"/>
    </source>
</evidence>
<dbReference type="RefSeq" id="WP_011889488.1">
    <property type="nucleotide sequence ID" value="NZ_RXYK01000014.1"/>
</dbReference>
<reference evidence="2 5" key="2">
    <citation type="submission" date="2019-07" db="EMBL/GenBank/DDBJ databases">
        <title>Draft genome Sequence of Chlorobium phaeovibrioides sp. strain PhvTcv-s14, from the Phylum Chlorobi.</title>
        <authorList>
            <person name="Babenko V."/>
            <person name="Boldyreva D."/>
            <person name="Kanygina A."/>
            <person name="Selezneva O."/>
            <person name="Akopiyan T."/>
            <person name="Lunina O."/>
        </authorList>
    </citation>
    <scope>NUCLEOTIDE SEQUENCE [LARGE SCALE GENOMIC DNA]</scope>
    <source>
        <strain evidence="2 5">GrTcv12</strain>
    </source>
</reference>
<sequence>MPEGKQRLVWFSEVQWDFLSTRKQRLLARFPDSWDILFIEPFTLGRKHHWMPVRRGRVLVVTVPFLKRVPFAFGRLLNIPAVRFFLGIPGVAMMLFWTLVLGFWGGDRVIGLSNVYWGPVAARLPARLGFYDANDDHLAFPGSPPWLAGYRAAWLRRAKLMFSVSSELSERIAPPPAVRVVPLGNGVEYERFAGPRCDVPLPLREAGGTVLGYLGAMDWLDVPLLVRVAGRWPGFSIVLVGPAYEHGWWERQRELRALPNVRYCGLVPYDEVPCWVQHFSLALMPMQRSPLKRASDPNKLYEYAAAGVPVLALNYCEAVERARTVAAVADTEEEFVEMVPEALADRRSDERRAFARQHSWDALAAAMVAELHRALQEEGS</sequence>
<reference evidence="3 4" key="1">
    <citation type="submission" date="2018-12" db="EMBL/GenBank/DDBJ databases">
        <authorList>
            <person name="Lunina O.N."/>
            <person name="Grouzdev D.S."/>
            <person name="Gorlenko V.M."/>
            <person name="Savvichev A.S."/>
        </authorList>
    </citation>
    <scope>NUCLEOTIDE SEQUENCE [LARGE SCALE GENOMIC DNA]</scope>
    <source>
        <strain evidence="3 4">BrKhr-17</strain>
    </source>
</reference>
<dbReference type="Gene3D" id="3.40.50.2000">
    <property type="entry name" value="Glycogen Phosphorylase B"/>
    <property type="match status" value="1"/>
</dbReference>
<evidence type="ECO:0000256" key="1">
    <source>
        <dbReference type="SAM" id="Phobius"/>
    </source>
</evidence>
<evidence type="ECO:0000313" key="4">
    <source>
        <dbReference type="Proteomes" id="UP000279908"/>
    </source>
</evidence>
<dbReference type="SUPFAM" id="SSF53756">
    <property type="entry name" value="UDP-Glycosyltransferase/glycogen phosphorylase"/>
    <property type="match status" value="1"/>
</dbReference>
<dbReference type="Pfam" id="PF13692">
    <property type="entry name" value="Glyco_trans_1_4"/>
    <property type="match status" value="1"/>
</dbReference>
<dbReference type="Proteomes" id="UP000279908">
    <property type="component" value="Unassembled WGS sequence"/>
</dbReference>
<proteinExistence type="predicted"/>
<protein>
    <submittedName>
        <fullName evidence="3">Glycosyltransferase family 1 protein</fullName>
    </submittedName>
</protein>